<gene>
    <name evidence="8" type="ORF">ACFY8O_03165</name>
</gene>
<keyword evidence="9" id="KW-1185">Reference proteome</keyword>
<dbReference type="Proteomes" id="UP001602322">
    <property type="component" value="Unassembled WGS sequence"/>
</dbReference>
<keyword evidence="3" id="KW-0731">Sigma factor</keyword>
<dbReference type="EMBL" id="JBIBEG010000001">
    <property type="protein sequence ID" value="MFF5894906.1"/>
    <property type="molecule type" value="Genomic_DNA"/>
</dbReference>
<feature type="region of interest" description="Disordered" evidence="6">
    <location>
        <begin position="213"/>
        <end position="279"/>
    </location>
</feature>
<evidence type="ECO:0000256" key="3">
    <source>
        <dbReference type="ARBA" id="ARBA00023082"/>
    </source>
</evidence>
<evidence type="ECO:0000313" key="8">
    <source>
        <dbReference type="EMBL" id="MFF5894906.1"/>
    </source>
</evidence>
<feature type="compositionally biased region" description="Low complexity" evidence="6">
    <location>
        <begin position="224"/>
        <end position="236"/>
    </location>
</feature>
<dbReference type="PANTHER" id="PTHR43133">
    <property type="entry name" value="RNA POLYMERASE ECF-TYPE SIGMA FACTO"/>
    <property type="match status" value="1"/>
</dbReference>
<dbReference type="Gene3D" id="1.10.10.10">
    <property type="entry name" value="Winged helix-like DNA-binding domain superfamily/Winged helix DNA-binding domain"/>
    <property type="match status" value="1"/>
</dbReference>
<dbReference type="InterPro" id="IPR013325">
    <property type="entry name" value="RNA_pol_sigma_r2"/>
</dbReference>
<evidence type="ECO:0000256" key="5">
    <source>
        <dbReference type="ARBA" id="ARBA00023163"/>
    </source>
</evidence>
<dbReference type="PANTHER" id="PTHR43133:SF8">
    <property type="entry name" value="RNA POLYMERASE SIGMA FACTOR HI_1459-RELATED"/>
    <property type="match status" value="1"/>
</dbReference>
<dbReference type="SUPFAM" id="SSF88946">
    <property type="entry name" value="Sigma2 domain of RNA polymerase sigma factors"/>
    <property type="match status" value="1"/>
</dbReference>
<comment type="caution">
    <text evidence="8">The sequence shown here is derived from an EMBL/GenBank/DDBJ whole genome shotgun (WGS) entry which is preliminary data.</text>
</comment>
<evidence type="ECO:0000256" key="6">
    <source>
        <dbReference type="SAM" id="MobiDB-lite"/>
    </source>
</evidence>
<evidence type="ECO:0000256" key="4">
    <source>
        <dbReference type="ARBA" id="ARBA00023125"/>
    </source>
</evidence>
<keyword evidence="5" id="KW-0804">Transcription</keyword>
<dbReference type="InterPro" id="IPR036388">
    <property type="entry name" value="WH-like_DNA-bd_sf"/>
</dbReference>
<dbReference type="RefSeq" id="WP_387898281.1">
    <property type="nucleotide sequence ID" value="NZ_JBIBEG010000001.1"/>
</dbReference>
<dbReference type="Gene3D" id="1.10.1740.10">
    <property type="match status" value="1"/>
</dbReference>
<comment type="similarity">
    <text evidence="1">Belongs to the sigma-70 factor family. ECF subfamily.</text>
</comment>
<sequence>MRDDPHTPRRPRGPGNRWELVWSHREELLELARLRAPSDDEAEDAVHEAMIRAVEDPDVRYCRLRPWLRRATVRACAERHRRIARDAELARSLPVTSVDPCQVEEAACDRAEARWLAGRGRELLTARQAEALRLRSQDLDVGQVARTMGLSYRATESLLARARRSLREALAASLALAVTAWLCVRRFPGTGTTRSAVAASAATVAVAGAFLPLPSPGPPDSRPPRAGAPPAARSEPFPSLRTAPDRPRTPSPSPGAGRGTRTVQGTALPTTKRSPETYGPANAAALELRIDSLSVTAELRSPAPRLSIPSLPVSNAGVLSTEAPVELPGIASDEPNAPSDPPLPETADILSEAPEHPGPDILGE</sequence>
<keyword evidence="4" id="KW-0238">DNA-binding</keyword>
<name>A0ABW6WYS9_9ACTN</name>
<dbReference type="InterPro" id="IPR039425">
    <property type="entry name" value="RNA_pol_sigma-70-like"/>
</dbReference>
<protein>
    <submittedName>
        <fullName evidence="8">RNA polymerase sigma factor</fullName>
    </submittedName>
</protein>
<feature type="domain" description="RNA polymerase sigma-70 region 2" evidence="7">
    <location>
        <begin position="23"/>
        <end position="84"/>
    </location>
</feature>
<reference evidence="8 9" key="1">
    <citation type="submission" date="2024-10" db="EMBL/GenBank/DDBJ databases">
        <title>The Natural Products Discovery Center: Release of the First 8490 Sequenced Strains for Exploring Actinobacteria Biosynthetic Diversity.</title>
        <authorList>
            <person name="Kalkreuter E."/>
            <person name="Kautsar S.A."/>
            <person name="Yang D."/>
            <person name="Bader C.D."/>
            <person name="Teijaro C.N."/>
            <person name="Fluegel L."/>
            <person name="Davis C.M."/>
            <person name="Simpson J.R."/>
            <person name="Lauterbach L."/>
            <person name="Steele A.D."/>
            <person name="Gui C."/>
            <person name="Meng S."/>
            <person name="Li G."/>
            <person name="Viehrig K."/>
            <person name="Ye F."/>
            <person name="Su P."/>
            <person name="Kiefer A.F."/>
            <person name="Nichols A."/>
            <person name="Cepeda A.J."/>
            <person name="Yan W."/>
            <person name="Fan B."/>
            <person name="Jiang Y."/>
            <person name="Adhikari A."/>
            <person name="Zheng C.-J."/>
            <person name="Schuster L."/>
            <person name="Cowan T.M."/>
            <person name="Smanski M.J."/>
            <person name="Chevrette M.G."/>
            <person name="De Carvalho L.P.S."/>
            <person name="Shen B."/>
        </authorList>
    </citation>
    <scope>NUCLEOTIDE SEQUENCE [LARGE SCALE GENOMIC DNA]</scope>
    <source>
        <strain evidence="8 9">NPDC012540</strain>
    </source>
</reference>
<accession>A0ABW6WYS9</accession>
<evidence type="ECO:0000256" key="2">
    <source>
        <dbReference type="ARBA" id="ARBA00023015"/>
    </source>
</evidence>
<dbReference type="InterPro" id="IPR013324">
    <property type="entry name" value="RNA_pol_sigma_r3/r4-like"/>
</dbReference>
<feature type="region of interest" description="Disordered" evidence="6">
    <location>
        <begin position="324"/>
        <end position="364"/>
    </location>
</feature>
<evidence type="ECO:0000259" key="7">
    <source>
        <dbReference type="Pfam" id="PF04542"/>
    </source>
</evidence>
<dbReference type="InterPro" id="IPR007627">
    <property type="entry name" value="RNA_pol_sigma70_r2"/>
</dbReference>
<proteinExistence type="inferred from homology"/>
<dbReference type="Pfam" id="PF04542">
    <property type="entry name" value="Sigma70_r2"/>
    <property type="match status" value="1"/>
</dbReference>
<keyword evidence="2" id="KW-0805">Transcription regulation</keyword>
<organism evidence="8 9">
    <name type="scientific">Streptomyces argenteolus</name>
    <dbReference type="NCBI Taxonomy" id="67274"/>
    <lineage>
        <taxon>Bacteria</taxon>
        <taxon>Bacillati</taxon>
        <taxon>Actinomycetota</taxon>
        <taxon>Actinomycetes</taxon>
        <taxon>Kitasatosporales</taxon>
        <taxon>Streptomycetaceae</taxon>
        <taxon>Streptomyces</taxon>
    </lineage>
</organism>
<evidence type="ECO:0000313" key="9">
    <source>
        <dbReference type="Proteomes" id="UP001602322"/>
    </source>
</evidence>
<evidence type="ECO:0000256" key="1">
    <source>
        <dbReference type="ARBA" id="ARBA00010641"/>
    </source>
</evidence>
<dbReference type="SUPFAM" id="SSF88659">
    <property type="entry name" value="Sigma3 and sigma4 domains of RNA polymerase sigma factors"/>
    <property type="match status" value="1"/>
</dbReference>
<feature type="compositionally biased region" description="Polar residues" evidence="6">
    <location>
        <begin position="261"/>
        <end position="272"/>
    </location>
</feature>